<dbReference type="RefSeq" id="WP_051993598.1">
    <property type="nucleotide sequence ID" value="NZ_AODF01000026.1"/>
</dbReference>
<reference evidence="1 2" key="1">
    <citation type="journal article" date="2014" name="Int. J. Syst. Evol. Microbiol.">
        <title>Listeria floridensis sp. nov., Listeria aquatica sp. nov., Listeria cornellensis sp. nov., Listeria riparia sp. nov. and Listeria grandensis sp. nov., from agricultural and natural environments.</title>
        <authorList>
            <person name="den Bakker H.C."/>
            <person name="Warchocki S."/>
            <person name="Wright E.M."/>
            <person name="Allred A.F."/>
            <person name="Ahlstrom C."/>
            <person name="Manuel C.S."/>
            <person name="Stasiewicz M.J."/>
            <person name="Burrell A."/>
            <person name="Roof S."/>
            <person name="Strawn L."/>
            <person name="Fortes E.D."/>
            <person name="Nightingale K.K."/>
            <person name="Kephart D."/>
            <person name="Wiedmann M."/>
        </authorList>
    </citation>
    <scope>NUCLEOTIDE SEQUENCE [LARGE SCALE GENOMIC DNA]</scope>
    <source>
        <strain evidence="1 2">FSL S10-1187</strain>
    </source>
</reference>
<comment type="caution">
    <text evidence="1">The sequence shown here is derived from an EMBL/GenBank/DDBJ whole genome shotgun (WGS) entry which is preliminary data.</text>
</comment>
<gene>
    <name evidence="1" type="ORF">MFLO_11390</name>
</gene>
<proteinExistence type="predicted"/>
<keyword evidence="2" id="KW-1185">Reference proteome</keyword>
<dbReference type="Proteomes" id="UP000019249">
    <property type="component" value="Unassembled WGS sequence"/>
</dbReference>
<evidence type="ECO:0000313" key="2">
    <source>
        <dbReference type="Proteomes" id="UP000019249"/>
    </source>
</evidence>
<evidence type="ECO:0000313" key="1">
    <source>
        <dbReference type="EMBL" id="EUJ29185.1"/>
    </source>
</evidence>
<sequence length="119" mass="13568">MKSSPGLDCVIQLSRELEISLDQLIFNHAKEIEKMKKALLVVVNYTASGDKTWGKEAKDYGTRDLLAHLSVQYLYCDWRPVTGAELETVLDHSDVGFYHADARNKTTLGCYQAQLYRRN</sequence>
<name>A0ABP3AXM2_9LIST</name>
<protein>
    <submittedName>
        <fullName evidence="1">Uncharacterized protein</fullName>
    </submittedName>
</protein>
<dbReference type="EMBL" id="AODF01000026">
    <property type="protein sequence ID" value="EUJ29185.1"/>
    <property type="molecule type" value="Genomic_DNA"/>
</dbReference>
<organism evidence="1 2">
    <name type="scientific">Listeria floridensis FSL S10-1187</name>
    <dbReference type="NCBI Taxonomy" id="1265817"/>
    <lineage>
        <taxon>Bacteria</taxon>
        <taxon>Bacillati</taxon>
        <taxon>Bacillota</taxon>
        <taxon>Bacilli</taxon>
        <taxon>Bacillales</taxon>
        <taxon>Listeriaceae</taxon>
        <taxon>Listeria</taxon>
    </lineage>
</organism>
<accession>A0ABP3AXM2</accession>